<dbReference type="InterPro" id="IPR007763">
    <property type="entry name" value="NDUFA12"/>
</dbReference>
<dbReference type="EMBL" id="AP019866">
    <property type="protein sequence ID" value="BBM98902.1"/>
    <property type="molecule type" value="Genomic_DNA"/>
</dbReference>
<evidence type="ECO:0000313" key="3">
    <source>
        <dbReference type="EMBL" id="BBM98902.1"/>
    </source>
</evidence>
<evidence type="ECO:0000313" key="6">
    <source>
        <dbReference type="Proteomes" id="UP001162541"/>
    </source>
</evidence>
<proteinExistence type="inferred from homology"/>
<keyword evidence="2" id="KW-0249">Electron transport</keyword>
<protein>
    <recommendedName>
        <fullName evidence="2">NADH dehydrogenase [ubiquinone] 1 alpha subcomplex subunit 12</fullName>
    </recommendedName>
</protein>
<keyword evidence="2" id="KW-0999">Mitochondrion inner membrane</keyword>
<keyword evidence="5" id="KW-1185">Reference proteome</keyword>
<evidence type="ECO:0000313" key="4">
    <source>
        <dbReference type="EMBL" id="OAE25050.1"/>
    </source>
</evidence>
<dbReference type="Pfam" id="PF05071">
    <property type="entry name" value="NDUFA12"/>
    <property type="match status" value="1"/>
</dbReference>
<dbReference type="GO" id="GO:0005743">
    <property type="term" value="C:mitochondrial inner membrane"/>
    <property type="evidence" value="ECO:0007669"/>
    <property type="project" value="UniProtKB-SubCell"/>
</dbReference>
<keyword evidence="2" id="KW-0496">Mitochondrion</keyword>
<reference evidence="4 5" key="1">
    <citation type="submission" date="2016-03" db="EMBL/GenBank/DDBJ databases">
        <title>Mechanisms controlling the formation of the plant cell surface in tip-growing cells are functionally conserved among land plants.</title>
        <authorList>
            <person name="Honkanen S."/>
            <person name="Jones V.A."/>
            <person name="Morieri G."/>
            <person name="Champion C."/>
            <person name="Hetherington A.J."/>
            <person name="Kelly S."/>
            <person name="Saint-Marcoux D."/>
            <person name="Proust H."/>
            <person name="Prescott H."/>
            <person name="Dolan L."/>
        </authorList>
    </citation>
    <scope>NUCLEOTIDE SEQUENCE [LARGE SCALE GENOMIC DNA]</scope>
    <source>
        <strain evidence="5">cv. Tak-1 and cv. Tak-2</strain>
        <tissue evidence="4">Whole gametophyte</tissue>
    </source>
</reference>
<reference evidence="6" key="3">
    <citation type="journal article" date="2020" name="Curr. Biol.">
        <title>Chromatin organization in early land plants reveals an ancestral association between H3K27me3, transposons, and constitutive heterochromatin.</title>
        <authorList>
            <person name="Montgomery S.A."/>
            <person name="Tanizawa Y."/>
            <person name="Galik B."/>
            <person name="Wang N."/>
            <person name="Ito T."/>
            <person name="Mochizuki T."/>
            <person name="Akimcheva S."/>
            <person name="Bowman J.L."/>
            <person name="Cognat V."/>
            <person name="Marechal-Drouard L."/>
            <person name="Ekker H."/>
            <person name="Hong S.F."/>
            <person name="Kohchi T."/>
            <person name="Lin S.S."/>
            <person name="Liu L.D."/>
            <person name="Nakamura Y."/>
            <person name="Valeeva L.R."/>
            <person name="Shakirov E.V."/>
            <person name="Shippen D.E."/>
            <person name="Wei W.L."/>
            <person name="Yagura M."/>
            <person name="Yamaoka S."/>
            <person name="Yamato K.T."/>
            <person name="Liu C."/>
            <person name="Berger F."/>
        </authorList>
    </citation>
    <scope>NUCLEOTIDE SEQUENCE [LARGE SCALE GENOMIC DNA]</scope>
    <source>
        <strain evidence="6">Tak-1</strain>
    </source>
</reference>
<evidence type="ECO:0000256" key="1">
    <source>
        <dbReference type="ARBA" id="ARBA00007355"/>
    </source>
</evidence>
<dbReference type="EMBL" id="LVLJ01002413">
    <property type="protein sequence ID" value="OAE25050.1"/>
    <property type="molecule type" value="Genomic_DNA"/>
</dbReference>
<organism evidence="4 5">
    <name type="scientific">Marchantia polymorpha subsp. ruderalis</name>
    <dbReference type="NCBI Taxonomy" id="1480154"/>
    <lineage>
        <taxon>Eukaryota</taxon>
        <taxon>Viridiplantae</taxon>
        <taxon>Streptophyta</taxon>
        <taxon>Embryophyta</taxon>
        <taxon>Marchantiophyta</taxon>
        <taxon>Marchantiopsida</taxon>
        <taxon>Marchantiidae</taxon>
        <taxon>Marchantiales</taxon>
        <taxon>Marchantiaceae</taxon>
        <taxon>Marchantia</taxon>
    </lineage>
</organism>
<evidence type="ECO:0000256" key="2">
    <source>
        <dbReference type="RuleBase" id="RU363103"/>
    </source>
</evidence>
<dbReference type="Proteomes" id="UP001162541">
    <property type="component" value="Chromosome 1"/>
</dbReference>
<dbReference type="AlphaFoldDB" id="A0A176VW72"/>
<keyword evidence="2" id="KW-0679">Respiratory chain</keyword>
<comment type="similarity">
    <text evidence="1 2">Belongs to the complex I NDUFA12 subunit family.</text>
</comment>
<keyword evidence="2" id="KW-0472">Membrane</keyword>
<comment type="function">
    <text evidence="2">Accessory subunit of the mitochondrial membrane respiratory chain NADH dehydrogenase (Complex I), that is believed not to be involved in catalysis. Complex I functions in the transfer of electrons from NADH to the respiratory chain. The immediate electron acceptor for the enzyme is believed to be ubiquinone.</text>
</comment>
<dbReference type="PANTHER" id="PTHR12910:SF2">
    <property type="entry name" value="NADH DEHYDROGENASE [UBIQUINONE] 1 ALPHA SUBCOMPLEX SUBUNIT 12"/>
    <property type="match status" value="1"/>
</dbReference>
<dbReference type="Proteomes" id="UP000077202">
    <property type="component" value="Unassembled WGS sequence"/>
</dbReference>
<dbReference type="GO" id="GO:0006979">
    <property type="term" value="P:response to oxidative stress"/>
    <property type="evidence" value="ECO:0007669"/>
    <property type="project" value="TreeGrafter"/>
</dbReference>
<comment type="subcellular location">
    <subcellularLocation>
        <location evidence="2">Mitochondrion inner membrane</location>
        <topology evidence="2">Peripheral membrane protein</topology>
        <orientation evidence="2">Matrix side</orientation>
    </subcellularLocation>
</comment>
<evidence type="ECO:0000313" key="5">
    <source>
        <dbReference type="Proteomes" id="UP000077202"/>
    </source>
</evidence>
<sequence length="156" mass="17980">MAFALVRSALGAIKEKGLKGAFRAAKEEGYFAALLDGNLANSKFRIDGVKLVGVDKAGNRYYEKMSHVQHGRHRWVVYADKVYNASAIPPEWHGWLHHITDHTPEQLEGLRPSRYGVEHMKNRTGEGEQYIYHAKGHALNPNKRDWKRYEEWRPVE</sequence>
<name>A0A176VW72_MARPO</name>
<accession>A0A176VW72</accession>
<dbReference type="PANTHER" id="PTHR12910">
    <property type="entry name" value="NADH-UBIQUINONE OXIDOREDUCTASE SUBUNIT B17.2"/>
    <property type="match status" value="1"/>
</dbReference>
<gene>
    <name evidence="4" type="ORF">AXG93_4094s1000</name>
    <name evidence="3" type="ORF">Mp_1g17060</name>
</gene>
<keyword evidence="2" id="KW-0813">Transport</keyword>
<reference evidence="3" key="2">
    <citation type="journal article" date="2019" name="Curr. Biol.">
        <title>Chromatin organization in early land plants reveals an ancestral association between H3K27me3, transposons, and constitutive heterochromatin.</title>
        <authorList>
            <person name="Montgomery S.A."/>
            <person name="Tanizawa Y."/>
            <person name="Galik B."/>
            <person name="Wang N."/>
            <person name="Ito T."/>
            <person name="Mochizuki T."/>
            <person name="Akimcheva S."/>
            <person name="Bowman J."/>
            <person name="Cognat V."/>
            <person name="Drouard L."/>
            <person name="Ekker H."/>
            <person name="Houng S."/>
            <person name="Kohchi T."/>
            <person name="Lin S."/>
            <person name="Liu L.D."/>
            <person name="Nakamura Y."/>
            <person name="Valeeva L.R."/>
            <person name="Shakirov E.V."/>
            <person name="Shippen D.E."/>
            <person name="Wei W."/>
            <person name="Yagura M."/>
            <person name="Yamaoka S."/>
            <person name="Yamato K.T."/>
            <person name="Liu C."/>
            <person name="Berger F."/>
        </authorList>
    </citation>
    <scope>NUCLEOTIDE SEQUENCE [LARGE SCALE GENOMIC DNA]</scope>
    <source>
        <strain evidence="3">Tak-1</strain>
    </source>
</reference>
<dbReference type="GO" id="GO:0045271">
    <property type="term" value="C:respiratory chain complex I"/>
    <property type="evidence" value="ECO:0007669"/>
    <property type="project" value="InterPro"/>
</dbReference>